<dbReference type="EMBL" id="VKHT01001026">
    <property type="protein sequence ID" value="MBB0246662.1"/>
    <property type="molecule type" value="Genomic_DNA"/>
</dbReference>
<gene>
    <name evidence="3" type="ORF">FNQ90_21725</name>
</gene>
<proteinExistence type="predicted"/>
<evidence type="ECO:0000256" key="1">
    <source>
        <dbReference type="SAM" id="MobiDB-lite"/>
    </source>
</evidence>
<dbReference type="SMART" id="SM00830">
    <property type="entry name" value="CM_2"/>
    <property type="match status" value="1"/>
</dbReference>
<dbReference type="PROSITE" id="PS51168">
    <property type="entry name" value="CHORISMATE_MUT_2"/>
    <property type="match status" value="1"/>
</dbReference>
<feature type="compositionally biased region" description="Low complexity" evidence="1">
    <location>
        <begin position="1"/>
        <end position="21"/>
    </location>
</feature>
<dbReference type="Proteomes" id="UP000538929">
    <property type="component" value="Unassembled WGS sequence"/>
</dbReference>
<reference evidence="4" key="1">
    <citation type="submission" date="2019-10" db="EMBL/GenBank/DDBJ databases">
        <title>Streptomyces sp. nov., a novel actinobacterium isolated from alkaline environment.</title>
        <authorList>
            <person name="Golinska P."/>
        </authorList>
    </citation>
    <scope>NUCLEOTIDE SEQUENCE [LARGE SCALE GENOMIC DNA]</scope>
    <source>
        <strain evidence="4">DSM 42118</strain>
    </source>
</reference>
<dbReference type="AlphaFoldDB" id="A0A7W3TH46"/>
<dbReference type="Pfam" id="PF01817">
    <property type="entry name" value="CM_2"/>
    <property type="match status" value="1"/>
</dbReference>
<dbReference type="EC" id="5.4.99.5" evidence="3"/>
<comment type="caution">
    <text evidence="3">The sequence shown here is derived from an EMBL/GenBank/DDBJ whole genome shotgun (WGS) entry which is preliminary data.</text>
</comment>
<dbReference type="SUPFAM" id="SSF48600">
    <property type="entry name" value="Chorismate mutase II"/>
    <property type="match status" value="1"/>
</dbReference>
<evidence type="ECO:0000259" key="2">
    <source>
        <dbReference type="PROSITE" id="PS51168"/>
    </source>
</evidence>
<keyword evidence="3" id="KW-0413">Isomerase</keyword>
<evidence type="ECO:0000313" key="3">
    <source>
        <dbReference type="EMBL" id="MBB0246662.1"/>
    </source>
</evidence>
<name>A0A7W3TH46_9ACTN</name>
<dbReference type="InterPro" id="IPR002701">
    <property type="entry name" value="CM_II_prokaryot"/>
</dbReference>
<feature type="domain" description="Chorismate mutase" evidence="2">
    <location>
        <begin position="52"/>
        <end position="133"/>
    </location>
</feature>
<sequence>MTTTTGTTGTTSTTGATSAGTVTRPVPDEDTGSAAGPAAEGSATDRTGARTPAAAGEIGDARRVIDDLDERIIGLIRERMGISERIQRARIASGGRRVHLAREMEVLRHYGDALGRPGTDLAMIMLELGRGRI</sequence>
<protein>
    <submittedName>
        <fullName evidence="3">Chorismate mutase</fullName>
        <ecNumber evidence="3">5.4.99.5</ecNumber>
    </submittedName>
</protein>
<organism evidence="3 4">
    <name type="scientific">Streptomyces alkaliphilus</name>
    <dbReference type="NCBI Taxonomy" id="1472722"/>
    <lineage>
        <taxon>Bacteria</taxon>
        <taxon>Bacillati</taxon>
        <taxon>Actinomycetota</taxon>
        <taxon>Actinomycetes</taxon>
        <taxon>Kitasatosporales</taxon>
        <taxon>Streptomycetaceae</taxon>
        <taxon>Streptomyces</taxon>
    </lineage>
</organism>
<dbReference type="InterPro" id="IPR036263">
    <property type="entry name" value="Chorismate_II_sf"/>
</dbReference>
<accession>A0A7W3TH46</accession>
<dbReference type="GO" id="GO:0004106">
    <property type="term" value="F:chorismate mutase activity"/>
    <property type="evidence" value="ECO:0007669"/>
    <property type="project" value="UniProtKB-EC"/>
</dbReference>
<dbReference type="InterPro" id="IPR036979">
    <property type="entry name" value="CM_dom_sf"/>
</dbReference>
<dbReference type="NCBIfam" id="NF005894">
    <property type="entry name" value="PRK07857.1"/>
    <property type="match status" value="1"/>
</dbReference>
<dbReference type="Gene3D" id="1.20.59.10">
    <property type="entry name" value="Chorismate mutase"/>
    <property type="match status" value="1"/>
</dbReference>
<dbReference type="InterPro" id="IPR010958">
    <property type="entry name" value="Chorismate_mutase_highGC-bac"/>
</dbReference>
<evidence type="ECO:0000313" key="4">
    <source>
        <dbReference type="Proteomes" id="UP000538929"/>
    </source>
</evidence>
<dbReference type="NCBIfam" id="TIGR01808">
    <property type="entry name" value="CM_M_hiGC-arch"/>
    <property type="match status" value="1"/>
</dbReference>
<feature type="compositionally biased region" description="Low complexity" evidence="1">
    <location>
        <begin position="32"/>
        <end position="42"/>
    </location>
</feature>
<feature type="region of interest" description="Disordered" evidence="1">
    <location>
        <begin position="1"/>
        <end position="58"/>
    </location>
</feature>
<keyword evidence="4" id="KW-1185">Reference proteome</keyword>
<dbReference type="GO" id="GO:0046417">
    <property type="term" value="P:chorismate metabolic process"/>
    <property type="evidence" value="ECO:0007669"/>
    <property type="project" value="InterPro"/>
</dbReference>